<name>A0A5C8UUE9_9MICO</name>
<keyword evidence="3" id="KW-1185">Reference proteome</keyword>
<keyword evidence="2" id="KW-0560">Oxidoreductase</keyword>
<protein>
    <submittedName>
        <fullName evidence="2">Catechol 1,2-dioxygenase</fullName>
    </submittedName>
</protein>
<comment type="caution">
    <text evidence="2">The sequence shown here is derived from an EMBL/GenBank/DDBJ whole genome shotgun (WGS) entry which is preliminary data.</text>
</comment>
<dbReference type="AlphaFoldDB" id="A0A5C8UUE9"/>
<gene>
    <name evidence="2" type="ORF">FVP33_06770</name>
</gene>
<dbReference type="EMBL" id="VRMG01000005">
    <property type="protein sequence ID" value="TXN31266.1"/>
    <property type="molecule type" value="Genomic_DNA"/>
</dbReference>
<proteinExistence type="predicted"/>
<dbReference type="Proteomes" id="UP000321379">
    <property type="component" value="Unassembled WGS sequence"/>
</dbReference>
<dbReference type="RefSeq" id="WP_147782852.1">
    <property type="nucleotide sequence ID" value="NZ_VRMG01000005.1"/>
</dbReference>
<evidence type="ECO:0000313" key="3">
    <source>
        <dbReference type="Proteomes" id="UP000321379"/>
    </source>
</evidence>
<evidence type="ECO:0000259" key="1">
    <source>
        <dbReference type="Pfam" id="PF02900"/>
    </source>
</evidence>
<reference evidence="2 3" key="1">
    <citation type="submission" date="2019-08" db="EMBL/GenBank/DDBJ databases">
        <title>Bacterial whole genome sequence for Glaciihabitans sp. CHu50b-6-2.</title>
        <authorList>
            <person name="Jin L."/>
        </authorList>
    </citation>
    <scope>NUCLEOTIDE SEQUENCE [LARGE SCALE GENOMIC DNA]</scope>
    <source>
        <strain evidence="2 3">CHu50b-6-2</strain>
    </source>
</reference>
<keyword evidence="2" id="KW-0223">Dioxygenase</keyword>
<sequence length="303" mass="33740">MGEVVGVGLIAHVPTIMLPKETRMELNEGKDSTLVSGLEKLRKDVFESDDYDTVIVLDSHWATTVEFVVTSHERRSGKFTSEELPRGMHGVPFDYLGDPELAMLIADQAEKNGTWITPIDDPDLPVMYATINLWKYLGEGLPDKRWISVSLCQTATDEDFLRAGRAIGEAIAKSDRRVILLASGALSHTFFKLRELRKHEMADPSHIFSEAARVADYERLDWFAAGDHAKVLETMPAFHKVRPEGMFGHWLLAAGAIGEENCTAPGVLYSEYENSIGTGQVHVWFPRPVGGFPKAKDLTLSRD</sequence>
<dbReference type="GO" id="GO:0016702">
    <property type="term" value="F:oxidoreductase activity, acting on single donors with incorporation of molecular oxygen, incorporation of two atoms of oxygen"/>
    <property type="evidence" value="ECO:0007669"/>
    <property type="project" value="UniProtKB-ARBA"/>
</dbReference>
<dbReference type="SUPFAM" id="SSF53213">
    <property type="entry name" value="LigB-like"/>
    <property type="match status" value="1"/>
</dbReference>
<organism evidence="2 3">
    <name type="scientific">Lacisediminihabitans profunda</name>
    <dbReference type="NCBI Taxonomy" id="2594790"/>
    <lineage>
        <taxon>Bacteria</taxon>
        <taxon>Bacillati</taxon>
        <taxon>Actinomycetota</taxon>
        <taxon>Actinomycetes</taxon>
        <taxon>Micrococcales</taxon>
        <taxon>Microbacteriaceae</taxon>
        <taxon>Lacisediminihabitans</taxon>
    </lineage>
</organism>
<accession>A0A5C8UUE9</accession>
<dbReference type="GO" id="GO:0008198">
    <property type="term" value="F:ferrous iron binding"/>
    <property type="evidence" value="ECO:0007669"/>
    <property type="project" value="InterPro"/>
</dbReference>
<evidence type="ECO:0000313" key="2">
    <source>
        <dbReference type="EMBL" id="TXN31266.1"/>
    </source>
</evidence>
<dbReference type="Pfam" id="PF02900">
    <property type="entry name" value="LigB"/>
    <property type="match status" value="1"/>
</dbReference>
<dbReference type="Gene3D" id="3.40.830.10">
    <property type="entry name" value="LigB-like"/>
    <property type="match status" value="1"/>
</dbReference>
<dbReference type="InterPro" id="IPR004183">
    <property type="entry name" value="Xdiol_dOase_suB"/>
</dbReference>
<feature type="domain" description="Extradiol ring-cleavage dioxygenase class III enzyme subunit B" evidence="1">
    <location>
        <begin position="9"/>
        <end position="282"/>
    </location>
</feature>